<keyword evidence="3" id="KW-0472">Membrane</keyword>
<keyword evidence="3" id="KW-1133">Transmembrane helix</keyword>
<feature type="transmembrane region" description="Helical" evidence="3">
    <location>
        <begin position="103"/>
        <end position="125"/>
    </location>
</feature>
<proteinExistence type="predicted"/>
<organism evidence="4 5">
    <name type="scientific">Symbiodinium pilosum</name>
    <name type="common">Dinoflagellate</name>
    <dbReference type="NCBI Taxonomy" id="2952"/>
    <lineage>
        <taxon>Eukaryota</taxon>
        <taxon>Sar</taxon>
        <taxon>Alveolata</taxon>
        <taxon>Dinophyceae</taxon>
        <taxon>Suessiales</taxon>
        <taxon>Symbiodiniaceae</taxon>
        <taxon>Symbiodinium</taxon>
    </lineage>
</organism>
<dbReference type="EMBL" id="CAJNIZ010045601">
    <property type="protein sequence ID" value="CAE7724647.1"/>
    <property type="molecule type" value="Genomic_DNA"/>
</dbReference>
<dbReference type="InterPro" id="IPR013083">
    <property type="entry name" value="Znf_RING/FYVE/PHD"/>
</dbReference>
<evidence type="ECO:0000256" key="2">
    <source>
        <dbReference type="SAM" id="MobiDB-lite"/>
    </source>
</evidence>
<feature type="coiled-coil region" evidence="1">
    <location>
        <begin position="341"/>
        <end position="375"/>
    </location>
</feature>
<protein>
    <submittedName>
        <fullName evidence="4">RsmF protein</fullName>
    </submittedName>
</protein>
<sequence>MQAEWSQAPPFAGRAQAPFNGLKEPELPKSVLRSMMTYVGAGMVSATVQATLTETEVVFKNSHEVNPKVVLLSFRAALIANLLKFPFFEVLFASLTAQAASPLFGGMLAGAIFATVTLPMSNFLYRWSMKLPVRWGKLYEAYLPTLLRDVAYGLIRSYVTPYAMSLNSAHALDPKVVVAAVFLACLGTGTKEIEKAATAQKKVEDFAALRCNFPVKNKKTCGAVIKEGVFLRCRHLLCKEHAQEWFLGSDECPVCRDGICAKRRHVGRADDRERLKLLQELLVTSSPLEVQEAAAVALELWEGQKAEEFGREIAQEQELIAHVNQLNRTIRKRLTEAESVVKSQHAKTEDLRRQVAEAERNLRQDRECASRLQSRIQQLHRASEQKLSDAAGLTPSKKRLRSSLFEDAGFR</sequence>
<evidence type="ECO:0000313" key="4">
    <source>
        <dbReference type="EMBL" id="CAE7724647.1"/>
    </source>
</evidence>
<comment type="caution">
    <text evidence="4">The sequence shown here is derived from an EMBL/GenBank/DDBJ whole genome shotgun (WGS) entry which is preliminary data.</text>
</comment>
<dbReference type="SUPFAM" id="SSF57850">
    <property type="entry name" value="RING/U-box"/>
    <property type="match status" value="1"/>
</dbReference>
<evidence type="ECO:0000313" key="5">
    <source>
        <dbReference type="Proteomes" id="UP000649617"/>
    </source>
</evidence>
<keyword evidence="1" id="KW-0175">Coiled coil</keyword>
<reference evidence="4" key="1">
    <citation type="submission" date="2021-02" db="EMBL/GenBank/DDBJ databases">
        <authorList>
            <person name="Dougan E. K."/>
            <person name="Rhodes N."/>
            <person name="Thang M."/>
            <person name="Chan C."/>
        </authorList>
    </citation>
    <scope>NUCLEOTIDE SEQUENCE</scope>
</reference>
<keyword evidence="5" id="KW-1185">Reference proteome</keyword>
<evidence type="ECO:0000256" key="3">
    <source>
        <dbReference type="SAM" id="Phobius"/>
    </source>
</evidence>
<accession>A0A812XHZ4</accession>
<keyword evidence="3" id="KW-0812">Transmembrane</keyword>
<feature type="transmembrane region" description="Helical" evidence="3">
    <location>
        <begin position="65"/>
        <end position="83"/>
    </location>
</feature>
<name>A0A812XHZ4_SYMPI</name>
<dbReference type="Gene3D" id="3.30.40.10">
    <property type="entry name" value="Zinc/RING finger domain, C3HC4 (zinc finger)"/>
    <property type="match status" value="1"/>
</dbReference>
<gene>
    <name evidence="4" type="primary">rsmF</name>
    <name evidence="4" type="ORF">SPIL2461_LOCUS20709</name>
</gene>
<dbReference type="Proteomes" id="UP000649617">
    <property type="component" value="Unassembled WGS sequence"/>
</dbReference>
<evidence type="ECO:0000256" key="1">
    <source>
        <dbReference type="SAM" id="Coils"/>
    </source>
</evidence>
<feature type="region of interest" description="Disordered" evidence="2">
    <location>
        <begin position="1"/>
        <end position="20"/>
    </location>
</feature>
<dbReference type="AlphaFoldDB" id="A0A812XHZ4"/>
<dbReference type="OrthoDB" id="418482at2759"/>